<keyword evidence="1" id="KW-0812">Transmembrane</keyword>
<feature type="non-terminal residue" evidence="3">
    <location>
        <position position="97"/>
    </location>
</feature>
<sequence>ICEKEKELRKPKSMQLWPMKTNPCLWTLPKENWSSLYEYANNNSNIDAILLWYLVVFAYHTVLKQQLRGTRRHAQSLQIPDLFPKLVLSTTNKKLRN</sequence>
<name>A0A5E4GNC4_PRUDU</name>
<dbReference type="EMBL" id="CABIKO010001039">
    <property type="protein sequence ID" value="VVA40653.1"/>
    <property type="molecule type" value="Genomic_DNA"/>
</dbReference>
<feature type="non-terminal residue" evidence="3">
    <location>
        <position position="1"/>
    </location>
</feature>
<accession>A0A5E4GNC4</accession>
<keyword evidence="1" id="KW-1133">Transmembrane helix</keyword>
<organism evidence="3 4">
    <name type="scientific">Prunus dulcis</name>
    <name type="common">Almond</name>
    <name type="synonym">Amygdalus dulcis</name>
    <dbReference type="NCBI Taxonomy" id="3755"/>
    <lineage>
        <taxon>Eukaryota</taxon>
        <taxon>Viridiplantae</taxon>
        <taxon>Streptophyta</taxon>
        <taxon>Embryophyta</taxon>
        <taxon>Tracheophyta</taxon>
        <taxon>Spermatophyta</taxon>
        <taxon>Magnoliopsida</taxon>
        <taxon>eudicotyledons</taxon>
        <taxon>Gunneridae</taxon>
        <taxon>Pentapetalae</taxon>
        <taxon>rosids</taxon>
        <taxon>fabids</taxon>
        <taxon>Rosales</taxon>
        <taxon>Rosaceae</taxon>
        <taxon>Amygdaloideae</taxon>
        <taxon>Amygdaleae</taxon>
        <taxon>Prunus</taxon>
    </lineage>
</organism>
<dbReference type="Gramene" id="VVA40653">
    <property type="protein sequence ID" value="VVA40653"/>
    <property type="gene ID" value="Prudul26B006244"/>
</dbReference>
<gene>
    <name evidence="2" type="ORF">ALMOND_2B006244</name>
    <name evidence="3" type="ORF">ALMOND_2B010693</name>
</gene>
<reference evidence="4" key="2">
    <citation type="journal article" date="2020" name="Plant J.">
        <title>Transposons played a major role in the diversification between the closely related almond and peach genomes: results from the almond genome sequence.</title>
        <authorList>
            <person name="Alioto T."/>
            <person name="Alexiou K.G."/>
            <person name="Bardil A."/>
            <person name="Barteri F."/>
            <person name="Castanera R."/>
            <person name="Cruz F."/>
            <person name="Dhingra A."/>
            <person name="Duval H."/>
            <person name="Fernandez I Marti A."/>
            <person name="Frias L."/>
            <person name="Galan B."/>
            <person name="Garcia J.L."/>
            <person name="Howad W."/>
            <person name="Gomez-Garrido J."/>
            <person name="Gut M."/>
            <person name="Julca I."/>
            <person name="Morata J."/>
            <person name="Puigdomenech P."/>
            <person name="Ribeca P."/>
            <person name="Rubio Cabetas M.J."/>
            <person name="Vlasova A."/>
            <person name="Wirthensohn M."/>
            <person name="Garcia-Mas J."/>
            <person name="Gabaldon T."/>
            <person name="Casacuberta J.M."/>
            <person name="Arus P."/>
        </authorList>
    </citation>
    <scope>NUCLEOTIDE SEQUENCE [LARGE SCALE GENOMIC DNA]</scope>
    <source>
        <strain evidence="4">cv. Texas</strain>
    </source>
</reference>
<evidence type="ECO:0000256" key="1">
    <source>
        <dbReference type="SAM" id="Phobius"/>
    </source>
</evidence>
<dbReference type="AlphaFoldDB" id="A0A5E4GNC4"/>
<proteinExistence type="predicted"/>
<feature type="transmembrane region" description="Helical" evidence="1">
    <location>
        <begin position="46"/>
        <end position="63"/>
    </location>
</feature>
<dbReference type="InParanoid" id="A0A5E4GNC4"/>
<keyword evidence="1" id="KW-0472">Membrane</keyword>
<protein>
    <submittedName>
        <fullName evidence="3">Uncharacterized protein</fullName>
    </submittedName>
</protein>
<reference evidence="3" key="1">
    <citation type="submission" date="2019-07" db="EMBL/GenBank/DDBJ databases">
        <authorList>
            <person name="Alioto T."/>
            <person name="Alioto T."/>
            <person name="Gomez Garrido J."/>
        </authorList>
    </citation>
    <scope>NUCLEOTIDE SEQUENCE [LARGE SCALE GENOMIC DNA]</scope>
</reference>
<dbReference type="Proteomes" id="UP000327085">
    <property type="component" value="Chromosome 3"/>
</dbReference>
<dbReference type="Gramene" id="VVA41250">
    <property type="protein sequence ID" value="VVA41250"/>
    <property type="gene ID" value="Prudul26B010693"/>
</dbReference>
<evidence type="ECO:0000313" key="2">
    <source>
        <dbReference type="EMBL" id="VVA40653.1"/>
    </source>
</evidence>
<evidence type="ECO:0000313" key="4">
    <source>
        <dbReference type="Proteomes" id="UP000327085"/>
    </source>
</evidence>
<dbReference type="EMBL" id="CABIKO010001224">
    <property type="protein sequence ID" value="VVA41250.1"/>
    <property type="molecule type" value="Genomic_DNA"/>
</dbReference>
<evidence type="ECO:0000313" key="3">
    <source>
        <dbReference type="EMBL" id="VVA41250.1"/>
    </source>
</evidence>